<keyword evidence="2" id="KW-1185">Reference proteome</keyword>
<reference evidence="1 2" key="1">
    <citation type="submission" date="2024-02" db="EMBL/GenBank/DDBJ databases">
        <title>New especies of Spiribacter isolated from saline water.</title>
        <authorList>
            <person name="Leon M.J."/>
            <person name="De La Haba R."/>
            <person name="Sanchez-Porro C."/>
            <person name="Ventosa A."/>
        </authorList>
    </citation>
    <scope>NUCLEOTIDE SEQUENCE [LARGE SCALE GENOMIC DNA]</scope>
    <source>
        <strain evidence="2">ag22IC6-390</strain>
    </source>
</reference>
<proteinExistence type="predicted"/>
<dbReference type="EMBL" id="JBAKFM010000004">
    <property type="protein sequence ID" value="MEX0469678.1"/>
    <property type="molecule type" value="Genomic_DNA"/>
</dbReference>
<organism evidence="1 2">
    <name type="scientific">Spiribacter pallidus</name>
    <dbReference type="NCBI Taxonomy" id="1987936"/>
    <lineage>
        <taxon>Bacteria</taxon>
        <taxon>Pseudomonadati</taxon>
        <taxon>Pseudomonadota</taxon>
        <taxon>Gammaproteobacteria</taxon>
        <taxon>Chromatiales</taxon>
        <taxon>Ectothiorhodospiraceae</taxon>
        <taxon>Spiribacter</taxon>
    </lineage>
</organism>
<comment type="caution">
    <text evidence="1">The sequence shown here is derived from an EMBL/GenBank/DDBJ whole genome shotgun (WGS) entry which is preliminary data.</text>
</comment>
<evidence type="ECO:0000313" key="1">
    <source>
        <dbReference type="EMBL" id="MEX0469678.1"/>
    </source>
</evidence>
<dbReference type="Pfam" id="PF10052">
    <property type="entry name" value="DUF2288"/>
    <property type="match status" value="1"/>
</dbReference>
<evidence type="ECO:0000313" key="2">
    <source>
        <dbReference type="Proteomes" id="UP001556709"/>
    </source>
</evidence>
<accession>A0ABV3TDI5</accession>
<protein>
    <submittedName>
        <fullName evidence="1">DUF2288 domain-containing protein</fullName>
    </submittedName>
</protein>
<name>A0ABV3TDI5_9GAMM</name>
<sequence length="102" mass="11552">MSDSDIPLETRLNTETGRIRWAELARHFARGVVVKVEPSLDLVAVAAAFVRDDEARVMEWMTARQVWRASESDARDWHARDPVLWAVVAAPWVLVQEAPADD</sequence>
<dbReference type="RefSeq" id="WP_367959379.1">
    <property type="nucleotide sequence ID" value="NZ_JBAKFH010000001.1"/>
</dbReference>
<dbReference type="InterPro" id="IPR018741">
    <property type="entry name" value="DUF2288"/>
</dbReference>
<dbReference type="Proteomes" id="UP001556709">
    <property type="component" value="Unassembled WGS sequence"/>
</dbReference>
<gene>
    <name evidence="1" type="ORF">V6X73_08060</name>
</gene>